<dbReference type="Proteomes" id="UP001143910">
    <property type="component" value="Unassembled WGS sequence"/>
</dbReference>
<organism evidence="1 2">
    <name type="scientific">Zarea fungicola</name>
    <dbReference type="NCBI Taxonomy" id="93591"/>
    <lineage>
        <taxon>Eukaryota</taxon>
        <taxon>Fungi</taxon>
        <taxon>Dikarya</taxon>
        <taxon>Ascomycota</taxon>
        <taxon>Pezizomycotina</taxon>
        <taxon>Sordariomycetes</taxon>
        <taxon>Hypocreomycetidae</taxon>
        <taxon>Hypocreales</taxon>
        <taxon>Cordycipitaceae</taxon>
        <taxon>Zarea</taxon>
    </lineage>
</organism>
<accession>A0ACC1NP11</accession>
<proteinExistence type="predicted"/>
<sequence length="93" mass="9981">MVVVGKAFGLTLLSALQKRQDVACVDYCPYGTMTIELSPTKTVIQQPIRVTGYFTSNGPITLGEGYVAIVTGAPGRIDTVITLDKTKTQNNVM</sequence>
<name>A0ACC1NP11_9HYPO</name>
<dbReference type="EMBL" id="JANJQO010000171">
    <property type="protein sequence ID" value="KAJ2980804.1"/>
    <property type="molecule type" value="Genomic_DNA"/>
</dbReference>
<gene>
    <name evidence="1" type="ORF">NQ176_g2417</name>
</gene>
<evidence type="ECO:0000313" key="2">
    <source>
        <dbReference type="Proteomes" id="UP001143910"/>
    </source>
</evidence>
<keyword evidence="2" id="KW-1185">Reference proteome</keyword>
<reference evidence="1" key="1">
    <citation type="submission" date="2022-08" db="EMBL/GenBank/DDBJ databases">
        <title>Genome Sequence of Lecanicillium fungicola.</title>
        <authorList>
            <person name="Buettner E."/>
        </authorList>
    </citation>
    <scope>NUCLEOTIDE SEQUENCE</scope>
    <source>
        <strain evidence="1">Babe33</strain>
    </source>
</reference>
<protein>
    <submittedName>
        <fullName evidence="1">Uncharacterized protein</fullName>
    </submittedName>
</protein>
<evidence type="ECO:0000313" key="1">
    <source>
        <dbReference type="EMBL" id="KAJ2980804.1"/>
    </source>
</evidence>
<comment type="caution">
    <text evidence="1">The sequence shown here is derived from an EMBL/GenBank/DDBJ whole genome shotgun (WGS) entry which is preliminary data.</text>
</comment>